<feature type="region of interest" description="Disordered" evidence="1">
    <location>
        <begin position="156"/>
        <end position="179"/>
    </location>
</feature>
<dbReference type="AlphaFoldDB" id="A0AAD7JBR3"/>
<feature type="region of interest" description="Disordered" evidence="1">
    <location>
        <begin position="1"/>
        <end position="62"/>
    </location>
</feature>
<keyword evidence="3" id="KW-1185">Reference proteome</keyword>
<gene>
    <name evidence="2" type="ORF">B0H16DRAFT_1719595</name>
</gene>
<feature type="compositionally biased region" description="Acidic residues" evidence="1">
    <location>
        <begin position="32"/>
        <end position="42"/>
    </location>
</feature>
<comment type="caution">
    <text evidence="2">The sequence shown here is derived from an EMBL/GenBank/DDBJ whole genome shotgun (WGS) entry which is preliminary data.</text>
</comment>
<feature type="compositionally biased region" description="Polar residues" evidence="1">
    <location>
        <begin position="1"/>
        <end position="10"/>
    </location>
</feature>
<reference evidence="2" key="1">
    <citation type="submission" date="2023-03" db="EMBL/GenBank/DDBJ databases">
        <title>Massive genome expansion in bonnet fungi (Mycena s.s.) driven by repeated elements and novel gene families across ecological guilds.</title>
        <authorList>
            <consortium name="Lawrence Berkeley National Laboratory"/>
            <person name="Harder C.B."/>
            <person name="Miyauchi S."/>
            <person name="Viragh M."/>
            <person name="Kuo A."/>
            <person name="Thoen E."/>
            <person name="Andreopoulos B."/>
            <person name="Lu D."/>
            <person name="Skrede I."/>
            <person name="Drula E."/>
            <person name="Henrissat B."/>
            <person name="Morin E."/>
            <person name="Kohler A."/>
            <person name="Barry K."/>
            <person name="LaButti K."/>
            <person name="Morin E."/>
            <person name="Salamov A."/>
            <person name="Lipzen A."/>
            <person name="Mereny Z."/>
            <person name="Hegedus B."/>
            <person name="Baldrian P."/>
            <person name="Stursova M."/>
            <person name="Weitz H."/>
            <person name="Taylor A."/>
            <person name="Grigoriev I.V."/>
            <person name="Nagy L.G."/>
            <person name="Martin F."/>
            <person name="Kauserud H."/>
        </authorList>
    </citation>
    <scope>NUCLEOTIDE SEQUENCE</scope>
    <source>
        <strain evidence="2">CBHHK182m</strain>
    </source>
</reference>
<name>A0AAD7JBR3_9AGAR</name>
<protein>
    <submittedName>
        <fullName evidence="2">Uncharacterized protein</fullName>
    </submittedName>
</protein>
<evidence type="ECO:0000313" key="3">
    <source>
        <dbReference type="Proteomes" id="UP001215598"/>
    </source>
</evidence>
<accession>A0AAD7JBR3</accession>
<evidence type="ECO:0000313" key="2">
    <source>
        <dbReference type="EMBL" id="KAJ7761426.1"/>
    </source>
</evidence>
<proteinExistence type="predicted"/>
<evidence type="ECO:0000256" key="1">
    <source>
        <dbReference type="SAM" id="MobiDB-lite"/>
    </source>
</evidence>
<organism evidence="2 3">
    <name type="scientific">Mycena metata</name>
    <dbReference type="NCBI Taxonomy" id="1033252"/>
    <lineage>
        <taxon>Eukaryota</taxon>
        <taxon>Fungi</taxon>
        <taxon>Dikarya</taxon>
        <taxon>Basidiomycota</taxon>
        <taxon>Agaricomycotina</taxon>
        <taxon>Agaricomycetes</taxon>
        <taxon>Agaricomycetidae</taxon>
        <taxon>Agaricales</taxon>
        <taxon>Marasmiineae</taxon>
        <taxon>Mycenaceae</taxon>
        <taxon>Mycena</taxon>
    </lineage>
</organism>
<dbReference type="Proteomes" id="UP001215598">
    <property type="component" value="Unassembled WGS sequence"/>
</dbReference>
<dbReference type="EMBL" id="JARKIB010000035">
    <property type="protein sequence ID" value="KAJ7761426.1"/>
    <property type="molecule type" value="Genomic_DNA"/>
</dbReference>
<sequence>MPAEPSSTTPGNPPDFTGVSAAVTDMSIDSSGPEDSDSDTDSIPDLVSATAHDGDNTASNTSTAMHHPLAVVPMDSRAVNGIVNPGQSLMINPHAHRGASAFGQPNGGVYQRAGPTYRTHVGGQTMGPSSNTNWRAPAHVARRAVRDVLIDRANHPGYIQGHPIGQQHRPGRYPAPGGRPLNPDMIYETIGHLQRLEHALHGLMYPASPQWFHGHL</sequence>